<keyword evidence="4 7" id="KW-0812">Transmembrane</keyword>
<feature type="transmembrane region" description="Helical" evidence="7">
    <location>
        <begin position="348"/>
        <end position="370"/>
    </location>
</feature>
<dbReference type="Proteomes" id="UP000051922">
    <property type="component" value="Unassembled WGS sequence"/>
</dbReference>
<gene>
    <name evidence="8" type="ORF">FC50_GL000162</name>
</gene>
<feature type="transmembrane region" description="Helical" evidence="7">
    <location>
        <begin position="376"/>
        <end position="397"/>
    </location>
</feature>
<feature type="transmembrane region" description="Helical" evidence="7">
    <location>
        <begin position="218"/>
        <end position="242"/>
    </location>
</feature>
<keyword evidence="5 7" id="KW-1133">Transmembrane helix</keyword>
<dbReference type="PANTHER" id="PTHR43266">
    <property type="entry name" value="MACROLIDE-EFFLUX PROTEIN"/>
    <property type="match status" value="1"/>
</dbReference>
<organism evidence="8 9">
    <name type="scientific">Lacticaseibacillus pantheris DSM 15945 = JCM 12539 = NBRC 106106</name>
    <dbReference type="NCBI Taxonomy" id="1423783"/>
    <lineage>
        <taxon>Bacteria</taxon>
        <taxon>Bacillati</taxon>
        <taxon>Bacillota</taxon>
        <taxon>Bacilli</taxon>
        <taxon>Lactobacillales</taxon>
        <taxon>Lactobacillaceae</taxon>
        <taxon>Lacticaseibacillus</taxon>
    </lineage>
</organism>
<dbReference type="GO" id="GO:0022857">
    <property type="term" value="F:transmembrane transporter activity"/>
    <property type="evidence" value="ECO:0007669"/>
    <property type="project" value="InterPro"/>
</dbReference>
<dbReference type="InterPro" id="IPR036259">
    <property type="entry name" value="MFS_trans_sf"/>
</dbReference>
<accession>A0A0R1U7M6</accession>
<dbReference type="RefSeq" id="WP_054649546.1">
    <property type="nucleotide sequence ID" value="NZ_AZFJ01000036.1"/>
</dbReference>
<evidence type="ECO:0008006" key="10">
    <source>
        <dbReference type="Google" id="ProtNLM"/>
    </source>
</evidence>
<protein>
    <recommendedName>
        <fullName evidence="10">MFS transporter</fullName>
    </recommendedName>
</protein>
<feature type="transmembrane region" description="Helical" evidence="7">
    <location>
        <begin position="254"/>
        <end position="273"/>
    </location>
</feature>
<dbReference type="SUPFAM" id="SSF103473">
    <property type="entry name" value="MFS general substrate transporter"/>
    <property type="match status" value="1"/>
</dbReference>
<evidence type="ECO:0000256" key="6">
    <source>
        <dbReference type="ARBA" id="ARBA00023136"/>
    </source>
</evidence>
<feature type="transmembrane region" description="Helical" evidence="7">
    <location>
        <begin position="41"/>
        <end position="64"/>
    </location>
</feature>
<comment type="caution">
    <text evidence="8">The sequence shown here is derived from an EMBL/GenBank/DDBJ whole genome shotgun (WGS) entry which is preliminary data.</text>
</comment>
<dbReference type="Gene3D" id="1.20.1250.20">
    <property type="entry name" value="MFS general substrate transporter like domains"/>
    <property type="match status" value="1"/>
</dbReference>
<dbReference type="Pfam" id="PF07690">
    <property type="entry name" value="MFS_1"/>
    <property type="match status" value="1"/>
</dbReference>
<keyword evidence="6 7" id="KW-0472">Membrane</keyword>
<proteinExistence type="predicted"/>
<evidence type="ECO:0000256" key="2">
    <source>
        <dbReference type="ARBA" id="ARBA00022448"/>
    </source>
</evidence>
<comment type="subcellular location">
    <subcellularLocation>
        <location evidence="1">Cell membrane</location>
        <topology evidence="1">Multi-pass membrane protein</topology>
    </subcellularLocation>
</comment>
<dbReference type="InterPro" id="IPR011701">
    <property type="entry name" value="MFS"/>
</dbReference>
<dbReference type="STRING" id="1423783.FC50_GL000162"/>
<feature type="transmembrane region" description="Helical" evidence="7">
    <location>
        <begin position="12"/>
        <end position="35"/>
    </location>
</feature>
<keyword evidence="2" id="KW-0813">Transport</keyword>
<dbReference type="AlphaFoldDB" id="A0A0R1U7M6"/>
<keyword evidence="3" id="KW-1003">Cell membrane</keyword>
<evidence type="ECO:0000256" key="3">
    <source>
        <dbReference type="ARBA" id="ARBA00022475"/>
    </source>
</evidence>
<feature type="transmembrane region" description="Helical" evidence="7">
    <location>
        <begin position="310"/>
        <end position="336"/>
    </location>
</feature>
<sequence>MDKDRSQIFKIITASVLGTAGSTLLAFSVSLYLLARFGVGQFVLSQALSASTAIITLTIGGFLVDRVDKKLLMQLLQLLSVGALIIGWIWSTSIIALYIMIFLLRAADGIFSNNNIAAAIGQVEGDHIGPLRGYEQTGTSIVAVVTPMLAAVIYPLTSIRGVIGLEIVCELLVLVVMSTVDFHRYHVESAVDDEQSTSFGDSFRSGWQYIFNRRVLRIILLSGLMVNLAGGIGEGITAPFLLKTLHMSTGTYGVAEGMMSVGTILGGLVAVRLMRAEQNMIKSLFLWIVVDGVALIAWSLTAFISWLPVAWILAIVFGATTGLALSALNIPLVSWLSATVEPGMQGRVFSTFIGVAQLVMAAGGFIATAAVHVLPLWLLLAIDGAIGVAVYAVGQLLGVANTPEAKVVPQQQNG</sequence>
<keyword evidence="9" id="KW-1185">Reference proteome</keyword>
<reference evidence="8 9" key="1">
    <citation type="journal article" date="2015" name="Genome Announc.">
        <title>Expanding the biotechnology potential of lactobacilli through comparative genomics of 213 strains and associated genera.</title>
        <authorList>
            <person name="Sun Z."/>
            <person name="Harris H.M."/>
            <person name="McCann A."/>
            <person name="Guo C."/>
            <person name="Argimon S."/>
            <person name="Zhang W."/>
            <person name="Yang X."/>
            <person name="Jeffery I.B."/>
            <person name="Cooney J.C."/>
            <person name="Kagawa T.F."/>
            <person name="Liu W."/>
            <person name="Song Y."/>
            <person name="Salvetti E."/>
            <person name="Wrobel A."/>
            <person name="Rasinkangas P."/>
            <person name="Parkhill J."/>
            <person name="Rea M.C."/>
            <person name="O'Sullivan O."/>
            <person name="Ritari J."/>
            <person name="Douillard F.P."/>
            <person name="Paul Ross R."/>
            <person name="Yang R."/>
            <person name="Briner A.E."/>
            <person name="Felis G.E."/>
            <person name="de Vos W.M."/>
            <person name="Barrangou R."/>
            <person name="Klaenhammer T.R."/>
            <person name="Caufield P.W."/>
            <person name="Cui Y."/>
            <person name="Zhang H."/>
            <person name="O'Toole P.W."/>
        </authorList>
    </citation>
    <scope>NUCLEOTIDE SEQUENCE [LARGE SCALE GENOMIC DNA]</scope>
    <source>
        <strain evidence="8 9">DSM 15945</strain>
    </source>
</reference>
<dbReference type="EMBL" id="AZFJ01000036">
    <property type="protein sequence ID" value="KRL86962.1"/>
    <property type="molecule type" value="Genomic_DNA"/>
</dbReference>
<dbReference type="PANTHER" id="PTHR43266:SF2">
    <property type="entry name" value="MAJOR FACILITATOR SUPERFAMILY (MFS) PROFILE DOMAIN-CONTAINING PROTEIN"/>
    <property type="match status" value="1"/>
</dbReference>
<evidence type="ECO:0000313" key="9">
    <source>
        <dbReference type="Proteomes" id="UP000051922"/>
    </source>
</evidence>
<evidence type="ECO:0000256" key="1">
    <source>
        <dbReference type="ARBA" id="ARBA00004651"/>
    </source>
</evidence>
<feature type="transmembrane region" description="Helical" evidence="7">
    <location>
        <begin position="76"/>
        <end position="104"/>
    </location>
</feature>
<evidence type="ECO:0000313" key="8">
    <source>
        <dbReference type="EMBL" id="KRL86962.1"/>
    </source>
</evidence>
<dbReference type="OrthoDB" id="9775268at2"/>
<evidence type="ECO:0000256" key="5">
    <source>
        <dbReference type="ARBA" id="ARBA00022989"/>
    </source>
</evidence>
<evidence type="ECO:0000256" key="4">
    <source>
        <dbReference type="ARBA" id="ARBA00022692"/>
    </source>
</evidence>
<dbReference type="PATRIC" id="fig|1423783.4.peg.169"/>
<feature type="transmembrane region" description="Helical" evidence="7">
    <location>
        <begin position="285"/>
        <end position="304"/>
    </location>
</feature>
<name>A0A0R1U7M6_9LACO</name>
<evidence type="ECO:0000256" key="7">
    <source>
        <dbReference type="SAM" id="Phobius"/>
    </source>
</evidence>
<dbReference type="GO" id="GO:0005886">
    <property type="term" value="C:plasma membrane"/>
    <property type="evidence" value="ECO:0007669"/>
    <property type="project" value="UniProtKB-SubCell"/>
</dbReference>